<dbReference type="GO" id="GO:0071453">
    <property type="term" value="P:cellular response to oxygen levels"/>
    <property type="evidence" value="ECO:0007669"/>
    <property type="project" value="TreeGrafter"/>
</dbReference>
<gene>
    <name evidence="1" type="ORF">AXF13_10310</name>
</gene>
<dbReference type="Proteomes" id="UP000069241">
    <property type="component" value="Chromosome"/>
</dbReference>
<keyword evidence="2" id="KW-1185">Reference proteome</keyword>
<dbReference type="SUPFAM" id="SSF52402">
    <property type="entry name" value="Adenine nucleotide alpha hydrolases-like"/>
    <property type="match status" value="1"/>
</dbReference>
<protein>
    <submittedName>
        <fullName evidence="1">Phosphoadenosine phosphosulfate reductase</fullName>
    </submittedName>
</protein>
<dbReference type="CDD" id="cd23947">
    <property type="entry name" value="PAPS_reductase-like_YbdN"/>
    <property type="match status" value="1"/>
</dbReference>
<name>A0A0X8JKW4_9BACT</name>
<dbReference type="InterPro" id="IPR014729">
    <property type="entry name" value="Rossmann-like_a/b/a_fold"/>
</dbReference>
<organism evidence="1 2">
    <name type="scientific">Desulfovibrio fairfieldensis</name>
    <dbReference type="NCBI Taxonomy" id="44742"/>
    <lineage>
        <taxon>Bacteria</taxon>
        <taxon>Pseudomonadati</taxon>
        <taxon>Thermodesulfobacteriota</taxon>
        <taxon>Desulfovibrionia</taxon>
        <taxon>Desulfovibrionales</taxon>
        <taxon>Desulfovibrionaceae</taxon>
        <taxon>Desulfovibrio</taxon>
    </lineage>
</organism>
<proteinExistence type="predicted"/>
<dbReference type="EMBL" id="CP014229">
    <property type="protein sequence ID" value="AMD90477.1"/>
    <property type="molecule type" value="Genomic_DNA"/>
</dbReference>
<dbReference type="AlphaFoldDB" id="A0A0X8JKW4"/>
<dbReference type="PANTHER" id="PTHR30083">
    <property type="entry name" value="TRANSCRIPTIONAL REGULATOR-RELATED"/>
    <property type="match status" value="1"/>
</dbReference>
<dbReference type="RefSeq" id="WP_062253065.1">
    <property type="nucleotide sequence ID" value="NZ_CP014229.1"/>
</dbReference>
<evidence type="ECO:0000313" key="2">
    <source>
        <dbReference type="Proteomes" id="UP000069241"/>
    </source>
</evidence>
<dbReference type="InterPro" id="IPR021845">
    <property type="entry name" value="DUF3440"/>
</dbReference>
<dbReference type="KEGG" id="dfi:AXF13_10310"/>
<dbReference type="Gene3D" id="3.40.50.620">
    <property type="entry name" value="HUPs"/>
    <property type="match status" value="1"/>
</dbReference>
<reference evidence="2" key="1">
    <citation type="submission" date="2016-02" db="EMBL/GenBank/DDBJ databases">
        <authorList>
            <person name="Holder M.E."/>
            <person name="Ajami N.J."/>
            <person name="Petrosino J.F."/>
        </authorList>
    </citation>
    <scope>NUCLEOTIDE SEQUENCE [LARGE SCALE GENOMIC DNA]</scope>
    <source>
        <strain evidence="2">CCUG 45958</strain>
    </source>
</reference>
<dbReference type="STRING" id="44742.AXF13_10310"/>
<evidence type="ECO:0000313" key="1">
    <source>
        <dbReference type="EMBL" id="AMD90477.1"/>
    </source>
</evidence>
<accession>A0A0X8JKW4</accession>
<dbReference type="PANTHER" id="PTHR30083:SF0">
    <property type="entry name" value="3'-PHOSPHOADENOSINE 5'-PHOSPHOSULFATE SULFOTRANSFERASE (PAPS REDUCTASE)_FAD SYNTHETASE"/>
    <property type="match status" value="1"/>
</dbReference>
<dbReference type="Pfam" id="PF11922">
    <property type="entry name" value="DUF3440"/>
    <property type="match status" value="2"/>
</dbReference>
<sequence length="396" mass="46612">MKHFLGMDVFAAARLRLEEIFDSFERVYVSFSGGKDSGLVVQYALEIAREKGRLPLDVLHVDLEAWYAHTDAFVTRIMTRPDVRPCWVCLPIHLRNSVSQMQPHWLCWDPDARELWVRELPRHPGVIASEGYFPWFRRGMEFEEFTPLFAKHFAEGRSCACIVAIRSDESLNRFRTIASSTKQRWNGRSWSTVTPSGVVNTYPIYDWRTEDIWTATGRKGWDYNRIYDLMHLAGVGIHQMRLCQPYGDDQRKGLWLFKMLEPETWARLVGRVEGANFGNRYVEQSGNVLGNFHIHLPQGHTWQSYAEFLLETMPPPTAAHYRKKIKTFLRWWAKHGVEEIPQESDVEQERLRKAPSWRRICKTLLKNDYWCKGLSFSQTKREMERQAQLMMKYMVL</sequence>